<gene>
    <name evidence="2" type="ORF">QDS18_18125</name>
</gene>
<dbReference type="Proteomes" id="UP001229409">
    <property type="component" value="Unassembled WGS sequence"/>
</dbReference>
<keyword evidence="1" id="KW-0812">Transmembrane</keyword>
<dbReference type="EMBL" id="JARVWT010000008">
    <property type="protein sequence ID" value="MDH2332772.1"/>
    <property type="molecule type" value="Genomic_DNA"/>
</dbReference>
<protein>
    <recommendedName>
        <fullName evidence="4">MFS transporter</fullName>
    </recommendedName>
</protein>
<dbReference type="RefSeq" id="WP_233903821.1">
    <property type="nucleotide sequence ID" value="NZ_CP017968.3"/>
</dbReference>
<evidence type="ECO:0000313" key="3">
    <source>
        <dbReference type="Proteomes" id="UP001229409"/>
    </source>
</evidence>
<feature type="transmembrane region" description="Helical" evidence="1">
    <location>
        <begin position="52"/>
        <end position="72"/>
    </location>
</feature>
<reference evidence="2" key="1">
    <citation type="submission" date="2023-04" db="EMBL/GenBank/DDBJ databases">
        <title>Uncovering the Secrets of Slow-Growing Bacteria in Tropical Savanna Soil through Cultivation and Genomic Analysis.</title>
        <authorList>
            <person name="Goncalves O.S."/>
            <person name="Santana M.F."/>
        </authorList>
    </citation>
    <scope>NUCLEOTIDE SEQUENCE</scope>
    <source>
        <strain evidence="2">ANTI</strain>
    </source>
</reference>
<keyword evidence="1" id="KW-0472">Membrane</keyword>
<dbReference type="Gene3D" id="1.20.1720.10">
    <property type="entry name" value="Multidrug resistance protein D"/>
    <property type="match status" value="1"/>
</dbReference>
<feature type="transmembrane region" description="Helical" evidence="1">
    <location>
        <begin position="20"/>
        <end position="40"/>
    </location>
</feature>
<name>A0AAP3ZZY1_PAEPO</name>
<evidence type="ECO:0000313" key="2">
    <source>
        <dbReference type="EMBL" id="MDH2332772.1"/>
    </source>
</evidence>
<sequence>MFAYISGSTFVIQNLFGASPQLFSILFALNGLGLIIAGQITGRVSVSISGQTLFISGITLATVSGLILFIVLISGGGLYAVCIPLFFTVSSVGIVTTTGSSLAMQNYGQAAGSASALLV</sequence>
<accession>A0AAP3ZZY1</accession>
<feature type="transmembrane region" description="Helical" evidence="1">
    <location>
        <begin position="78"/>
        <end position="97"/>
    </location>
</feature>
<comment type="caution">
    <text evidence="2">The sequence shown here is derived from an EMBL/GenBank/DDBJ whole genome shotgun (WGS) entry which is preliminary data.</text>
</comment>
<dbReference type="AlphaFoldDB" id="A0AAP3ZZY1"/>
<dbReference type="InterPro" id="IPR036259">
    <property type="entry name" value="MFS_trans_sf"/>
</dbReference>
<evidence type="ECO:0000256" key="1">
    <source>
        <dbReference type="SAM" id="Phobius"/>
    </source>
</evidence>
<organism evidence="2 3">
    <name type="scientific">Paenibacillus polymyxa</name>
    <name type="common">Bacillus polymyxa</name>
    <dbReference type="NCBI Taxonomy" id="1406"/>
    <lineage>
        <taxon>Bacteria</taxon>
        <taxon>Bacillati</taxon>
        <taxon>Bacillota</taxon>
        <taxon>Bacilli</taxon>
        <taxon>Bacillales</taxon>
        <taxon>Paenibacillaceae</taxon>
        <taxon>Paenibacillus</taxon>
    </lineage>
</organism>
<keyword evidence="1" id="KW-1133">Transmembrane helix</keyword>
<dbReference type="SUPFAM" id="SSF103473">
    <property type="entry name" value="MFS general substrate transporter"/>
    <property type="match status" value="1"/>
</dbReference>
<evidence type="ECO:0008006" key="4">
    <source>
        <dbReference type="Google" id="ProtNLM"/>
    </source>
</evidence>
<proteinExistence type="predicted"/>